<accession>A0AA39LKY8</accession>
<feature type="transmembrane region" description="Helical" evidence="1">
    <location>
        <begin position="20"/>
        <end position="40"/>
    </location>
</feature>
<dbReference type="EMBL" id="JAUCMV010000004">
    <property type="protein sequence ID" value="KAK0401013.1"/>
    <property type="molecule type" value="Genomic_DNA"/>
</dbReference>
<evidence type="ECO:0000256" key="1">
    <source>
        <dbReference type="SAM" id="Phobius"/>
    </source>
</evidence>
<feature type="transmembrane region" description="Helical" evidence="1">
    <location>
        <begin position="84"/>
        <end position="107"/>
    </location>
</feature>
<keyword evidence="1" id="KW-0812">Transmembrane</keyword>
<name>A0AA39LKY8_9BILA</name>
<dbReference type="Proteomes" id="UP001175271">
    <property type="component" value="Unassembled WGS sequence"/>
</dbReference>
<keyword evidence="3" id="KW-1185">Reference proteome</keyword>
<gene>
    <name evidence="2" type="ORF">QR680_015555</name>
</gene>
<sequence>MNTTMSDINSAPFQLFGVFYSMTALTFFLLHARIIWVLYTRDAYRKQDCYRLLMQISITEMLMCPGYILIGLSGPCGFYPWPVAINAIVSSNRVEIFLSFVLAINRLKVMAGFRYSDRLHMILAAFGWLTGLAHFTLLASPCCRLHILPNHYKISIDEAFPGTILMAAIGSSYVLAMNGVILTVYVVLFGYMFRLRLTFVLNKPSLFSMWKQNSILVFAIIRFMSDSSYTAVYQFGVAFFPVSLLAEVVAMFSHQLDKLILMPVLLLAVSKSIRNDVFRFLESEQTTSQITPTGGYVH</sequence>
<protein>
    <submittedName>
        <fullName evidence="2">Uncharacterized protein</fullName>
    </submittedName>
</protein>
<organism evidence="2 3">
    <name type="scientific">Steinernema hermaphroditum</name>
    <dbReference type="NCBI Taxonomy" id="289476"/>
    <lineage>
        <taxon>Eukaryota</taxon>
        <taxon>Metazoa</taxon>
        <taxon>Ecdysozoa</taxon>
        <taxon>Nematoda</taxon>
        <taxon>Chromadorea</taxon>
        <taxon>Rhabditida</taxon>
        <taxon>Tylenchina</taxon>
        <taxon>Panagrolaimomorpha</taxon>
        <taxon>Strongyloidoidea</taxon>
        <taxon>Steinernematidae</taxon>
        <taxon>Steinernema</taxon>
    </lineage>
</organism>
<evidence type="ECO:0000313" key="2">
    <source>
        <dbReference type="EMBL" id="KAK0401013.1"/>
    </source>
</evidence>
<feature type="transmembrane region" description="Helical" evidence="1">
    <location>
        <begin position="119"/>
        <end position="140"/>
    </location>
</feature>
<proteinExistence type="predicted"/>
<feature type="transmembrane region" description="Helical" evidence="1">
    <location>
        <begin position="231"/>
        <end position="252"/>
    </location>
</feature>
<keyword evidence="1" id="KW-0472">Membrane</keyword>
<evidence type="ECO:0000313" key="3">
    <source>
        <dbReference type="Proteomes" id="UP001175271"/>
    </source>
</evidence>
<dbReference type="AlphaFoldDB" id="A0AA39LKY8"/>
<keyword evidence="1" id="KW-1133">Transmembrane helix</keyword>
<reference evidence="2" key="1">
    <citation type="submission" date="2023-06" db="EMBL/GenBank/DDBJ databases">
        <title>Genomic analysis of the entomopathogenic nematode Steinernema hermaphroditum.</title>
        <authorList>
            <person name="Schwarz E.M."/>
            <person name="Heppert J.K."/>
            <person name="Baniya A."/>
            <person name="Schwartz H.T."/>
            <person name="Tan C.-H."/>
            <person name="Antoshechkin I."/>
            <person name="Sternberg P.W."/>
            <person name="Goodrich-Blair H."/>
            <person name="Dillman A.R."/>
        </authorList>
    </citation>
    <scope>NUCLEOTIDE SEQUENCE</scope>
    <source>
        <strain evidence="2">PS9179</strain>
        <tissue evidence="2">Whole animal</tissue>
    </source>
</reference>
<comment type="caution">
    <text evidence="2">The sequence shown here is derived from an EMBL/GenBank/DDBJ whole genome shotgun (WGS) entry which is preliminary data.</text>
</comment>
<feature type="transmembrane region" description="Helical" evidence="1">
    <location>
        <begin position="52"/>
        <end position="72"/>
    </location>
</feature>
<feature type="transmembrane region" description="Helical" evidence="1">
    <location>
        <begin position="160"/>
        <end position="193"/>
    </location>
</feature>